<comment type="caution">
    <text evidence="2">The sequence shown here is derived from an EMBL/GenBank/DDBJ whole genome shotgun (WGS) entry which is preliminary data.</text>
</comment>
<dbReference type="AlphaFoldDB" id="A0A8J3ELZ0"/>
<reference evidence="2" key="1">
    <citation type="journal article" date="2014" name="Int. J. Syst. Evol. Microbiol.">
        <title>Complete genome sequence of Corynebacterium casei LMG S-19264T (=DSM 44701T), isolated from a smear-ripened cheese.</title>
        <authorList>
            <consortium name="US DOE Joint Genome Institute (JGI-PGF)"/>
            <person name="Walter F."/>
            <person name="Albersmeier A."/>
            <person name="Kalinowski J."/>
            <person name="Ruckert C."/>
        </authorList>
    </citation>
    <scope>NUCLEOTIDE SEQUENCE</scope>
    <source>
        <strain evidence="2">CGMCC 1.12777</strain>
    </source>
</reference>
<dbReference type="Proteomes" id="UP000656813">
    <property type="component" value="Unassembled WGS sequence"/>
</dbReference>
<accession>A0A8J3ELZ0</accession>
<keyword evidence="3" id="KW-1185">Reference proteome</keyword>
<dbReference type="Gene3D" id="3.40.50.150">
    <property type="entry name" value="Vaccinia Virus protein VP39"/>
    <property type="match status" value="1"/>
</dbReference>
<reference evidence="2" key="2">
    <citation type="submission" date="2020-09" db="EMBL/GenBank/DDBJ databases">
        <authorList>
            <person name="Sun Q."/>
            <person name="Zhou Y."/>
        </authorList>
    </citation>
    <scope>NUCLEOTIDE SEQUENCE</scope>
    <source>
        <strain evidence="2">CGMCC 1.12777</strain>
    </source>
</reference>
<organism evidence="2 3">
    <name type="scientific">Pullulanibacillus pueri</name>
    <dbReference type="NCBI Taxonomy" id="1437324"/>
    <lineage>
        <taxon>Bacteria</taxon>
        <taxon>Bacillati</taxon>
        <taxon>Bacillota</taxon>
        <taxon>Bacilli</taxon>
        <taxon>Bacillales</taxon>
        <taxon>Sporolactobacillaceae</taxon>
        <taxon>Pullulanibacillus</taxon>
    </lineage>
</organism>
<dbReference type="EMBL" id="BMFV01000010">
    <property type="protein sequence ID" value="GGH80537.1"/>
    <property type="molecule type" value="Genomic_DNA"/>
</dbReference>
<dbReference type="GO" id="GO:0003677">
    <property type="term" value="F:DNA binding"/>
    <property type="evidence" value="ECO:0007669"/>
    <property type="project" value="InterPro"/>
</dbReference>
<dbReference type="InterPro" id="IPR029063">
    <property type="entry name" value="SAM-dependent_MTases_sf"/>
</dbReference>
<evidence type="ECO:0000259" key="1">
    <source>
        <dbReference type="Pfam" id="PF02384"/>
    </source>
</evidence>
<dbReference type="Pfam" id="PF02384">
    <property type="entry name" value="N6_Mtase"/>
    <property type="match status" value="1"/>
</dbReference>
<gene>
    <name evidence="2" type="ORF">GCM10007096_17100</name>
</gene>
<evidence type="ECO:0000313" key="2">
    <source>
        <dbReference type="EMBL" id="GGH80537.1"/>
    </source>
</evidence>
<name>A0A8J3ELZ0_9BACL</name>
<dbReference type="GO" id="GO:0008170">
    <property type="term" value="F:N-methyltransferase activity"/>
    <property type="evidence" value="ECO:0007669"/>
    <property type="project" value="InterPro"/>
</dbReference>
<proteinExistence type="predicted"/>
<dbReference type="InterPro" id="IPR003356">
    <property type="entry name" value="DNA_methylase_A-5"/>
</dbReference>
<evidence type="ECO:0000313" key="3">
    <source>
        <dbReference type="Proteomes" id="UP000656813"/>
    </source>
</evidence>
<feature type="domain" description="DNA methylase adenine-specific" evidence="1">
    <location>
        <begin position="2"/>
        <end position="49"/>
    </location>
</feature>
<protein>
    <recommendedName>
        <fullName evidence="1">DNA methylase adenine-specific domain-containing protein</fullName>
    </recommendedName>
</protein>
<sequence>MSIFGRELISTTWKPCKMNLAIRGLEGNIGKNRADAFHNDVWSKYGFQIFCNQIKVSHEKWEELFWK</sequence>